<evidence type="ECO:0000313" key="2">
    <source>
        <dbReference type="Proteomes" id="UP000199695"/>
    </source>
</evidence>
<reference evidence="1 2" key="1">
    <citation type="submission" date="2016-10" db="EMBL/GenBank/DDBJ databases">
        <authorList>
            <person name="de Groot N.N."/>
        </authorList>
    </citation>
    <scope>NUCLEOTIDE SEQUENCE [LARGE SCALE GENOMIC DNA]</scope>
    <source>
        <strain evidence="1 2">DSM 46701</strain>
    </source>
</reference>
<dbReference type="InterPro" id="IPR011990">
    <property type="entry name" value="TPR-like_helical_dom_sf"/>
</dbReference>
<protein>
    <submittedName>
        <fullName evidence="1">Uncharacterized protein</fullName>
    </submittedName>
</protein>
<dbReference type="Gene3D" id="1.25.40.10">
    <property type="entry name" value="Tetratricopeptide repeat domain"/>
    <property type="match status" value="1"/>
</dbReference>
<dbReference type="Proteomes" id="UP000199695">
    <property type="component" value="Unassembled WGS sequence"/>
</dbReference>
<dbReference type="EMBL" id="FOCQ01000002">
    <property type="protein sequence ID" value="SEM81536.1"/>
    <property type="molecule type" value="Genomic_DNA"/>
</dbReference>
<sequence length="89" mass="10580">MTLQKAAEIAKRENRMLRYAKSLLLMAKSFQTESNFEKAISHLKMAYELEIEDSKLKSNILYHLSRAYRLIGDYENFNKYADMYFELEA</sequence>
<organism evidence="1 2">
    <name type="scientific">Lihuaxuella thermophila</name>
    <dbReference type="NCBI Taxonomy" id="1173111"/>
    <lineage>
        <taxon>Bacteria</taxon>
        <taxon>Bacillati</taxon>
        <taxon>Bacillota</taxon>
        <taxon>Bacilli</taxon>
        <taxon>Bacillales</taxon>
        <taxon>Thermoactinomycetaceae</taxon>
        <taxon>Lihuaxuella</taxon>
    </lineage>
</organism>
<dbReference type="AlphaFoldDB" id="A0A1H8BFK0"/>
<name>A0A1H8BFK0_9BACL</name>
<gene>
    <name evidence="1" type="ORF">SAMN05444955_102155</name>
</gene>
<evidence type="ECO:0000313" key="1">
    <source>
        <dbReference type="EMBL" id="SEM81536.1"/>
    </source>
</evidence>
<accession>A0A1H8BFK0</accession>
<dbReference type="SUPFAM" id="SSF48452">
    <property type="entry name" value="TPR-like"/>
    <property type="match status" value="1"/>
</dbReference>
<keyword evidence="2" id="KW-1185">Reference proteome</keyword>
<proteinExistence type="predicted"/>